<keyword evidence="3" id="KW-0997">Cell inner membrane</keyword>
<accession>A0ABP9QKP9</accession>
<evidence type="ECO:0000256" key="6">
    <source>
        <dbReference type="ARBA" id="ARBA00023315"/>
    </source>
</evidence>
<comment type="caution">
    <text evidence="7">The sequence shown here is derived from an EMBL/GenBank/DDBJ whole genome shotgun (WGS) entry which is preliminary data.</text>
</comment>
<evidence type="ECO:0000313" key="7">
    <source>
        <dbReference type="EMBL" id="GAA5163501.1"/>
    </source>
</evidence>
<protein>
    <submittedName>
        <fullName evidence="7">Lysophospholipid acyltransferase family protein</fullName>
    </submittedName>
</protein>
<dbReference type="NCBIfam" id="NF006487">
    <property type="entry name" value="PRK08905.1"/>
    <property type="match status" value="1"/>
</dbReference>
<keyword evidence="8" id="KW-1185">Reference proteome</keyword>
<evidence type="ECO:0000313" key="8">
    <source>
        <dbReference type="Proteomes" id="UP001500547"/>
    </source>
</evidence>
<dbReference type="Proteomes" id="UP001500547">
    <property type="component" value="Unassembled WGS sequence"/>
</dbReference>
<dbReference type="PANTHER" id="PTHR30606:SF10">
    <property type="entry name" value="PHOSPHATIDYLINOSITOL MANNOSIDE ACYLTRANSFERASE"/>
    <property type="match status" value="1"/>
</dbReference>
<evidence type="ECO:0000256" key="5">
    <source>
        <dbReference type="ARBA" id="ARBA00023136"/>
    </source>
</evidence>
<gene>
    <name evidence="7" type="ORF">GCM10025770_15770</name>
</gene>
<dbReference type="GO" id="GO:0016746">
    <property type="term" value="F:acyltransferase activity"/>
    <property type="evidence" value="ECO:0007669"/>
    <property type="project" value="UniProtKB-KW"/>
</dbReference>
<dbReference type="RefSeq" id="WP_345532349.1">
    <property type="nucleotide sequence ID" value="NZ_BAABLD010000008.1"/>
</dbReference>
<reference evidence="8" key="1">
    <citation type="journal article" date="2019" name="Int. J. Syst. Evol. Microbiol.">
        <title>The Global Catalogue of Microorganisms (GCM) 10K type strain sequencing project: providing services to taxonomists for standard genome sequencing and annotation.</title>
        <authorList>
            <consortium name="The Broad Institute Genomics Platform"/>
            <consortium name="The Broad Institute Genome Sequencing Center for Infectious Disease"/>
            <person name="Wu L."/>
            <person name="Ma J."/>
        </authorList>
    </citation>
    <scope>NUCLEOTIDE SEQUENCE [LARGE SCALE GENOMIC DNA]</scope>
    <source>
        <strain evidence="8">JCM 18715</strain>
    </source>
</reference>
<dbReference type="InterPro" id="IPR004960">
    <property type="entry name" value="LipA_acyltrans"/>
</dbReference>
<keyword evidence="2" id="KW-1003">Cell membrane</keyword>
<proteinExistence type="predicted"/>
<dbReference type="Pfam" id="PF03279">
    <property type="entry name" value="Lip_A_acyltrans"/>
    <property type="match status" value="1"/>
</dbReference>
<dbReference type="CDD" id="cd07984">
    <property type="entry name" value="LPLAT_LABLAT-like"/>
    <property type="match status" value="1"/>
</dbReference>
<evidence type="ECO:0000256" key="1">
    <source>
        <dbReference type="ARBA" id="ARBA00004533"/>
    </source>
</evidence>
<keyword evidence="4" id="KW-0808">Transferase</keyword>
<name>A0ABP9QKP9_9RHOO</name>
<dbReference type="PIRSF" id="PIRSF026649">
    <property type="entry name" value="MsbB"/>
    <property type="match status" value="1"/>
</dbReference>
<evidence type="ECO:0000256" key="2">
    <source>
        <dbReference type="ARBA" id="ARBA00022475"/>
    </source>
</evidence>
<keyword evidence="6 7" id="KW-0012">Acyltransferase</keyword>
<dbReference type="EMBL" id="BAABLD010000008">
    <property type="protein sequence ID" value="GAA5163501.1"/>
    <property type="molecule type" value="Genomic_DNA"/>
</dbReference>
<sequence>MLAKHRLASLLLPRLLQWLGQRSLPTLHRLGGAAGLATYWLASRYRQHLRSNLARALGREPTRKERHGAAKNAGRMMLELPWIWQQPLPRVLSQVLDVEGWEHLEAARAEGRPILALTPHIGCFEITSLYVGEHMPVTILYRPPKQTYVEPLLRAGRAQGAVSLAPADLSGVRRLIRAMRQGEMAGLLPDQAPGKGEGIWSPFFGKPAYTMTLAARLSQVDNAIVLFFWGERFSRRGWRIHVSPPTEAITGSLEERVHAINRNLESLILRCPTQYLWGYNRYKRPAGAEPPPQ</sequence>
<organism evidence="7 8">
    <name type="scientific">Viridibacterium curvum</name>
    <dbReference type="NCBI Taxonomy" id="1101404"/>
    <lineage>
        <taxon>Bacteria</taxon>
        <taxon>Pseudomonadati</taxon>
        <taxon>Pseudomonadota</taxon>
        <taxon>Betaproteobacteria</taxon>
        <taxon>Rhodocyclales</taxon>
        <taxon>Rhodocyclaceae</taxon>
        <taxon>Viridibacterium</taxon>
    </lineage>
</organism>
<keyword evidence="5" id="KW-0472">Membrane</keyword>
<dbReference type="PANTHER" id="PTHR30606">
    <property type="entry name" value="LIPID A BIOSYNTHESIS LAUROYL ACYLTRANSFERASE"/>
    <property type="match status" value="1"/>
</dbReference>
<evidence type="ECO:0000256" key="3">
    <source>
        <dbReference type="ARBA" id="ARBA00022519"/>
    </source>
</evidence>
<comment type="subcellular location">
    <subcellularLocation>
        <location evidence="1">Cell inner membrane</location>
    </subcellularLocation>
</comment>
<evidence type="ECO:0000256" key="4">
    <source>
        <dbReference type="ARBA" id="ARBA00022679"/>
    </source>
</evidence>